<proteinExistence type="predicted"/>
<organism evidence="3 4">
    <name type="scientific">Schistosoma mattheei</name>
    <dbReference type="NCBI Taxonomy" id="31246"/>
    <lineage>
        <taxon>Eukaryota</taxon>
        <taxon>Metazoa</taxon>
        <taxon>Spiralia</taxon>
        <taxon>Lophotrochozoa</taxon>
        <taxon>Platyhelminthes</taxon>
        <taxon>Trematoda</taxon>
        <taxon>Digenea</taxon>
        <taxon>Strigeidida</taxon>
        <taxon>Schistosomatoidea</taxon>
        <taxon>Schistosomatidae</taxon>
        <taxon>Schistosoma</taxon>
    </lineage>
</organism>
<feature type="compositionally biased region" description="Basic and acidic residues" evidence="1">
    <location>
        <begin position="45"/>
        <end position="61"/>
    </location>
</feature>
<protein>
    <submittedName>
        <fullName evidence="4">Uncharacterized protein</fullName>
    </submittedName>
</protein>
<feature type="compositionally biased region" description="Polar residues" evidence="1">
    <location>
        <begin position="24"/>
        <end position="44"/>
    </location>
</feature>
<keyword evidence="2" id="KW-0732">Signal</keyword>
<accession>A0AA85B1T5</accession>
<reference evidence="4" key="1">
    <citation type="submission" date="2023-11" db="UniProtKB">
        <authorList>
            <consortium name="WormBaseParasite"/>
        </authorList>
    </citation>
    <scope>IDENTIFICATION</scope>
</reference>
<sequence length="111" mass="12576">MNLLSLTIVNLSSTSSAVLPDVNNDINDTFGQDESEQRFTQSTTEENKGDDDHDEKEKFDKQGVKKMEYAIVNDSVDENDHNIIMNINMNTNEGHEKQPDNGGEIFNDFLH</sequence>
<dbReference type="AlphaFoldDB" id="A0AA85B1T5"/>
<evidence type="ECO:0000313" key="4">
    <source>
        <dbReference type="WBParaSite" id="SMTH1_24440.1"/>
    </source>
</evidence>
<dbReference type="WBParaSite" id="SMTH1_24440.1">
    <property type="protein sequence ID" value="SMTH1_24440.1"/>
    <property type="gene ID" value="SMTH1_24440"/>
</dbReference>
<dbReference type="Proteomes" id="UP000050791">
    <property type="component" value="Unassembled WGS sequence"/>
</dbReference>
<evidence type="ECO:0000313" key="3">
    <source>
        <dbReference type="Proteomes" id="UP000050791"/>
    </source>
</evidence>
<feature type="region of interest" description="Disordered" evidence="1">
    <location>
        <begin position="91"/>
        <end position="111"/>
    </location>
</feature>
<feature type="region of interest" description="Disordered" evidence="1">
    <location>
        <begin position="20"/>
        <end position="61"/>
    </location>
</feature>
<feature type="chain" id="PRO_5041645298" evidence="2">
    <location>
        <begin position="18"/>
        <end position="111"/>
    </location>
</feature>
<evidence type="ECO:0000256" key="1">
    <source>
        <dbReference type="SAM" id="MobiDB-lite"/>
    </source>
</evidence>
<feature type="signal peptide" evidence="2">
    <location>
        <begin position="1"/>
        <end position="17"/>
    </location>
</feature>
<evidence type="ECO:0000256" key="2">
    <source>
        <dbReference type="SAM" id="SignalP"/>
    </source>
</evidence>
<name>A0AA85B1T5_9TREM</name>